<evidence type="ECO:0000256" key="14">
    <source>
        <dbReference type="SAM" id="SignalP"/>
    </source>
</evidence>
<evidence type="ECO:0000256" key="7">
    <source>
        <dbReference type="ARBA" id="ARBA00022858"/>
    </source>
</evidence>
<evidence type="ECO:0000256" key="6">
    <source>
        <dbReference type="ARBA" id="ARBA00022729"/>
    </source>
</evidence>
<keyword evidence="8" id="KW-1015">Disulfide bond</keyword>
<proteinExistence type="inferred from homology"/>
<evidence type="ECO:0000256" key="9">
    <source>
        <dbReference type="ARBA" id="ARBA00031802"/>
    </source>
</evidence>
<keyword evidence="6 14" id="KW-0732">Signal</keyword>
<evidence type="ECO:0000256" key="8">
    <source>
        <dbReference type="ARBA" id="ARBA00023157"/>
    </source>
</evidence>
<dbReference type="Proteomes" id="UP000694923">
    <property type="component" value="Unplaced"/>
</dbReference>
<evidence type="ECO:0000313" key="16">
    <source>
        <dbReference type="RefSeq" id="XP_008588123.1"/>
    </source>
</evidence>
<comment type="similarity">
    <text evidence="2 12">Belongs to the natriuretic peptide family.</text>
</comment>
<evidence type="ECO:0000256" key="5">
    <source>
        <dbReference type="ARBA" id="ARBA00022702"/>
    </source>
</evidence>
<accession>A0ABM0S5I2</accession>
<feature type="signal peptide" evidence="14">
    <location>
        <begin position="1"/>
        <end position="26"/>
    </location>
</feature>
<dbReference type="PANTHER" id="PTHR14066:SF10">
    <property type="entry name" value="NATRIURETIC PEPTIDES B"/>
    <property type="match status" value="1"/>
</dbReference>
<evidence type="ECO:0000256" key="10">
    <source>
        <dbReference type="ARBA" id="ARBA00032322"/>
    </source>
</evidence>
<gene>
    <name evidence="16" type="primary">NPPB</name>
</gene>
<comment type="subcellular location">
    <subcellularLocation>
        <location evidence="1 12">Secreted</location>
    </subcellularLocation>
</comment>
<dbReference type="InterPro" id="IPR000663">
    <property type="entry name" value="Natr_peptide"/>
</dbReference>
<reference evidence="16" key="1">
    <citation type="submission" date="2025-08" db="UniProtKB">
        <authorList>
            <consortium name="RefSeq"/>
        </authorList>
    </citation>
    <scope>IDENTIFICATION</scope>
</reference>
<feature type="compositionally biased region" description="Polar residues" evidence="13">
    <location>
        <begin position="132"/>
        <end position="150"/>
    </location>
</feature>
<evidence type="ECO:0000256" key="3">
    <source>
        <dbReference type="ARBA" id="ARBA00020075"/>
    </source>
</evidence>
<keyword evidence="4" id="KW-0964">Secreted</keyword>
<dbReference type="RefSeq" id="XP_008588123.1">
    <property type="nucleotide sequence ID" value="XM_008589901.1"/>
</dbReference>
<dbReference type="InterPro" id="IPR002408">
    <property type="entry name" value="Natriuretic_peptide_brain"/>
</dbReference>
<evidence type="ECO:0000256" key="11">
    <source>
        <dbReference type="ARBA" id="ARBA00032369"/>
    </source>
</evidence>
<name>A0ABM0S5I2_GALVR</name>
<organism evidence="15 16">
    <name type="scientific">Galeopterus variegatus</name>
    <name type="common">Malayan flying lemur</name>
    <name type="synonym">Cynocephalus variegatus</name>
    <dbReference type="NCBI Taxonomy" id="482537"/>
    <lineage>
        <taxon>Eukaryota</taxon>
        <taxon>Metazoa</taxon>
        <taxon>Chordata</taxon>
        <taxon>Craniata</taxon>
        <taxon>Vertebrata</taxon>
        <taxon>Euteleostomi</taxon>
        <taxon>Mammalia</taxon>
        <taxon>Eutheria</taxon>
        <taxon>Euarchontoglires</taxon>
        <taxon>Dermoptera</taxon>
        <taxon>Cynocephalidae</taxon>
        <taxon>Galeopterus</taxon>
    </lineage>
</organism>
<evidence type="ECO:0000313" key="15">
    <source>
        <dbReference type="Proteomes" id="UP000694923"/>
    </source>
</evidence>
<evidence type="ECO:0000256" key="4">
    <source>
        <dbReference type="ARBA" id="ARBA00022525"/>
    </source>
</evidence>
<dbReference type="PANTHER" id="PTHR14066">
    <property type="entry name" value="ATRIAL NATRIURETIC FACTOR PRECURSOR"/>
    <property type="match status" value="1"/>
</dbReference>
<dbReference type="GeneID" id="103605327"/>
<dbReference type="InterPro" id="IPR030480">
    <property type="entry name" value="Natr_peptide_CS"/>
</dbReference>
<keyword evidence="15" id="KW-1185">Reference proteome</keyword>
<sequence>MDPQMTPPRAILLLLFLHLLPLGGLSHPLGGPGPASSGITELPDSLQDKVPELQAERMVLETLQQGIGPTEAWEAREAQVTPTSIFGPEDVFQALWGISSRKTKRASGCFGRRLDRISFHSGLGCNGDEDTPSQNTHCPNPASASEFFQL</sequence>
<protein>
    <recommendedName>
        <fullName evidence="3">Natriuretic peptides B</fullName>
    </recommendedName>
    <alternativeName>
        <fullName evidence="9">Brain natriuretic factor prohormone</fullName>
    </alternativeName>
    <alternativeName>
        <fullName evidence="10">Gamma-brain natriuretic peptide</fullName>
    </alternativeName>
    <alternativeName>
        <fullName evidence="11">Iso-ANP</fullName>
    </alternativeName>
</protein>
<dbReference type="PRINTS" id="PR00712">
    <property type="entry name" value="BNATPEPTIDE"/>
</dbReference>
<evidence type="ECO:0000256" key="12">
    <source>
        <dbReference type="RuleBase" id="RU003686"/>
    </source>
</evidence>
<evidence type="ECO:0000256" key="1">
    <source>
        <dbReference type="ARBA" id="ARBA00004613"/>
    </source>
</evidence>
<evidence type="ECO:0000256" key="2">
    <source>
        <dbReference type="ARBA" id="ARBA00009041"/>
    </source>
</evidence>
<dbReference type="SMART" id="SM00183">
    <property type="entry name" value="NAT_PEP"/>
    <property type="match status" value="1"/>
</dbReference>
<evidence type="ECO:0000256" key="13">
    <source>
        <dbReference type="SAM" id="MobiDB-lite"/>
    </source>
</evidence>
<feature type="region of interest" description="Disordered" evidence="13">
    <location>
        <begin position="125"/>
        <end position="150"/>
    </location>
</feature>
<dbReference type="Pfam" id="PF00212">
    <property type="entry name" value="ANP"/>
    <property type="match status" value="1"/>
</dbReference>
<feature type="chain" id="PRO_5047040612" description="Natriuretic peptides B" evidence="14">
    <location>
        <begin position="27"/>
        <end position="150"/>
    </location>
</feature>
<dbReference type="InterPro" id="IPR050787">
    <property type="entry name" value="Natriuretic_peptide"/>
</dbReference>
<keyword evidence="7 12" id="KW-0838">Vasoactive</keyword>
<keyword evidence="5" id="KW-0372">Hormone</keyword>
<dbReference type="PROSITE" id="PS00263">
    <property type="entry name" value="NATRIURETIC_PEPTIDE"/>
    <property type="match status" value="1"/>
</dbReference>